<dbReference type="Proteomes" id="UP001152798">
    <property type="component" value="Chromosome 1"/>
</dbReference>
<dbReference type="NCBIfam" id="TIGR00336">
    <property type="entry name" value="pyrE"/>
    <property type="match status" value="1"/>
</dbReference>
<evidence type="ECO:0000256" key="10">
    <source>
        <dbReference type="ARBA" id="ARBA00022793"/>
    </source>
</evidence>
<dbReference type="InterPro" id="IPR018089">
    <property type="entry name" value="OMPdecase_AS"/>
</dbReference>
<evidence type="ECO:0000313" key="17">
    <source>
        <dbReference type="EMBL" id="CAH1391508.1"/>
    </source>
</evidence>
<keyword evidence="9" id="KW-0808">Transferase</keyword>
<feature type="binding site" evidence="15">
    <location>
        <position position="257"/>
    </location>
    <ligand>
        <name>substrate</name>
    </ligand>
</feature>
<evidence type="ECO:0000256" key="4">
    <source>
        <dbReference type="ARBA" id="ARBA00009769"/>
    </source>
</evidence>
<dbReference type="AlphaFoldDB" id="A0A9P0E7X1"/>
<dbReference type="PANTHER" id="PTHR19278">
    <property type="entry name" value="OROTATE PHOSPHORIBOSYLTRANSFERASE"/>
    <property type="match status" value="1"/>
</dbReference>
<dbReference type="OrthoDB" id="10263753at2759"/>
<protein>
    <recommendedName>
        <fullName evidence="7">Uridine 5'-monophosphate synthase</fullName>
        <ecNumber evidence="5">2.4.2.10</ecNumber>
        <ecNumber evidence="6">4.1.1.23</ecNumber>
    </recommendedName>
</protein>
<evidence type="ECO:0000256" key="3">
    <source>
        <dbReference type="ARBA" id="ARBA00006221"/>
    </source>
</evidence>
<evidence type="ECO:0000256" key="8">
    <source>
        <dbReference type="ARBA" id="ARBA00022676"/>
    </source>
</evidence>
<evidence type="ECO:0000256" key="14">
    <source>
        <dbReference type="PIRSR" id="PIRSR614732-1"/>
    </source>
</evidence>
<keyword evidence="18" id="KW-1185">Reference proteome</keyword>
<evidence type="ECO:0000256" key="11">
    <source>
        <dbReference type="ARBA" id="ARBA00022975"/>
    </source>
</evidence>
<evidence type="ECO:0000256" key="13">
    <source>
        <dbReference type="ARBA" id="ARBA00023268"/>
    </source>
</evidence>
<accession>A0A9P0E7X1</accession>
<dbReference type="GO" id="GO:0044205">
    <property type="term" value="P:'de novo' UMP biosynthetic process"/>
    <property type="evidence" value="ECO:0007669"/>
    <property type="project" value="InterPro"/>
</dbReference>
<keyword evidence="13" id="KW-0511">Multifunctional enzyme</keyword>
<dbReference type="GO" id="GO:0004590">
    <property type="term" value="F:orotidine-5'-phosphate decarboxylase activity"/>
    <property type="evidence" value="ECO:0007669"/>
    <property type="project" value="UniProtKB-EC"/>
</dbReference>
<dbReference type="InterPro" id="IPR011060">
    <property type="entry name" value="RibuloseP-bd_barrel"/>
</dbReference>
<dbReference type="CDD" id="cd06223">
    <property type="entry name" value="PRTases_typeI"/>
    <property type="match status" value="1"/>
</dbReference>
<dbReference type="GO" id="GO:0006207">
    <property type="term" value="P:'de novo' pyrimidine nucleobase biosynthetic process"/>
    <property type="evidence" value="ECO:0007669"/>
    <property type="project" value="InterPro"/>
</dbReference>
<dbReference type="GO" id="GO:0004588">
    <property type="term" value="F:orotate phosphoribosyltransferase activity"/>
    <property type="evidence" value="ECO:0007669"/>
    <property type="project" value="UniProtKB-EC"/>
</dbReference>
<dbReference type="PROSITE" id="PS00156">
    <property type="entry name" value="OMPDECASE"/>
    <property type="match status" value="1"/>
</dbReference>
<feature type="domain" description="Orotidine 5'-phosphate decarboxylase" evidence="16">
    <location>
        <begin position="251"/>
        <end position="454"/>
    </location>
</feature>
<feature type="binding site" evidence="15">
    <location>
        <position position="359"/>
    </location>
    <ligand>
        <name>substrate</name>
    </ligand>
</feature>
<dbReference type="InterPro" id="IPR004467">
    <property type="entry name" value="Or_phspho_trans_dom"/>
</dbReference>
<feature type="active site" description="For OMPdecase activity" evidence="14">
    <location>
        <position position="312"/>
    </location>
</feature>
<dbReference type="EMBL" id="OV725077">
    <property type="protein sequence ID" value="CAH1391508.1"/>
    <property type="molecule type" value="Genomic_DNA"/>
</dbReference>
<evidence type="ECO:0000256" key="5">
    <source>
        <dbReference type="ARBA" id="ARBA00011971"/>
    </source>
</evidence>
<dbReference type="InterPro" id="IPR000836">
    <property type="entry name" value="PRTase_dom"/>
</dbReference>
<dbReference type="SUPFAM" id="SSF53271">
    <property type="entry name" value="PRTase-like"/>
    <property type="match status" value="1"/>
</dbReference>
<dbReference type="InterPro" id="IPR013785">
    <property type="entry name" value="Aldolase_TIM"/>
</dbReference>
<reference evidence="17" key="1">
    <citation type="submission" date="2022-01" db="EMBL/GenBank/DDBJ databases">
        <authorList>
            <person name="King R."/>
        </authorList>
    </citation>
    <scope>NUCLEOTIDE SEQUENCE</scope>
</reference>
<dbReference type="HAMAP" id="MF_01208">
    <property type="entry name" value="PyrE"/>
    <property type="match status" value="1"/>
</dbReference>
<dbReference type="Gene3D" id="3.40.50.2020">
    <property type="match status" value="1"/>
</dbReference>
<dbReference type="PANTHER" id="PTHR19278:SF9">
    <property type="entry name" value="URIDINE 5'-MONOPHOSPHATE SYNTHASE"/>
    <property type="match status" value="1"/>
</dbReference>
<dbReference type="InterPro" id="IPR023031">
    <property type="entry name" value="OPRT"/>
</dbReference>
<dbReference type="InterPro" id="IPR014732">
    <property type="entry name" value="OMPdecase"/>
</dbReference>
<comment type="similarity">
    <text evidence="3">In the N-terminal section; belongs to the purine/pyrimidine phosphoribosyltransferase family.</text>
</comment>
<comment type="pathway">
    <text evidence="1">Pyrimidine metabolism; UMP biosynthesis via de novo pathway; UMP from orotate: step 2/2.</text>
</comment>
<evidence type="ECO:0000256" key="6">
    <source>
        <dbReference type="ARBA" id="ARBA00012321"/>
    </source>
</evidence>
<keyword evidence="10" id="KW-0210">Decarboxylase</keyword>
<dbReference type="Gene3D" id="3.20.20.70">
    <property type="entry name" value="Aldolase class I"/>
    <property type="match status" value="1"/>
</dbReference>
<dbReference type="InterPro" id="IPR001754">
    <property type="entry name" value="OMPdeCOase_dom"/>
</dbReference>
<feature type="active site" description="For OMPdecase activity" evidence="14">
    <location>
        <position position="315"/>
    </location>
</feature>
<evidence type="ECO:0000256" key="9">
    <source>
        <dbReference type="ARBA" id="ARBA00022679"/>
    </source>
</evidence>
<dbReference type="EC" id="4.1.1.23" evidence="6"/>
<dbReference type="InterPro" id="IPR029057">
    <property type="entry name" value="PRTase-like"/>
</dbReference>
<dbReference type="CDD" id="cd04725">
    <property type="entry name" value="OMP_decarboxylase_like"/>
    <property type="match status" value="1"/>
</dbReference>
<evidence type="ECO:0000256" key="12">
    <source>
        <dbReference type="ARBA" id="ARBA00023239"/>
    </source>
</evidence>
<dbReference type="FunFam" id="3.40.50.2020:FF:000025">
    <property type="entry name" value="Uridine monophosphate synthetase"/>
    <property type="match status" value="1"/>
</dbReference>
<comment type="similarity">
    <text evidence="4">In the C-terminal section; belongs to the OMP decarboxylase family.</text>
</comment>
<feature type="binding site" evidence="15">
    <location>
        <position position="279"/>
    </location>
    <ligand>
        <name>substrate</name>
    </ligand>
</feature>
<dbReference type="EC" id="2.4.2.10" evidence="5"/>
<dbReference type="NCBIfam" id="TIGR01740">
    <property type="entry name" value="pyrF"/>
    <property type="match status" value="1"/>
</dbReference>
<dbReference type="SUPFAM" id="SSF51366">
    <property type="entry name" value="Ribulose-phoshate binding barrel"/>
    <property type="match status" value="1"/>
</dbReference>
<dbReference type="Pfam" id="PF00156">
    <property type="entry name" value="Pribosyltran"/>
    <property type="match status" value="1"/>
</dbReference>
<dbReference type="SMART" id="SM00934">
    <property type="entry name" value="OMPdecase"/>
    <property type="match status" value="1"/>
</dbReference>
<keyword evidence="12" id="KW-0456">Lyase</keyword>
<sequence length="478" mass="53079">MSHLSFEMRDICGQLYDIGALKFGDFKMKVGLNSPVYFDLRVMVSYPEVMDTLSSMVWKFVENLNIKPNVICGVPYTALPISTLVSVKSGIPMLIRRKEPKKYGTMKLIEGTYSEGDTCLIIEDVVTSGGSILETVKDLRHDGMVVNEAIVIVDREQGGIINLNKEGIKMHGLFCLSEVLEVLCSLGKIESETVEKVLDYIRINQIFPDGEMMTIEFPRGRLEQRYSERSLIAGCTLAKKLFILMEKKQSNLCIAVDASNSRDLIRLVEETGEQAAVIKTHYDGIVDWNENTERQLVTLSKRLNFIILEDRKFSDIGNTVRLQMQGVRKWADAVTMHSIAGPGFIPVSSKPVFLVAQLSSAGNLITSEYTRATIEFGENYAQNVVGVVCQDGDFLKFPGLIQLTPGVSVDKGVDAIDQQYTTPEEAVLVKGGDLIVIGRAITTSFNPKLKSEDILAVAALKRALITAKRRVRGHILIM</sequence>
<dbReference type="Pfam" id="PF00215">
    <property type="entry name" value="OMPdecase"/>
    <property type="match status" value="1"/>
</dbReference>
<feature type="binding site" evidence="15">
    <location>
        <position position="439"/>
    </location>
    <ligand>
        <name>substrate</name>
    </ligand>
</feature>
<comment type="pathway">
    <text evidence="2">Pyrimidine metabolism; UMP biosynthesis via de novo pathway; UMP from orotate: step 1/2.</text>
</comment>
<evidence type="ECO:0000256" key="2">
    <source>
        <dbReference type="ARBA" id="ARBA00004889"/>
    </source>
</evidence>
<evidence type="ECO:0000256" key="7">
    <source>
        <dbReference type="ARBA" id="ARBA00015047"/>
    </source>
</evidence>
<feature type="active site" description="For OMPdecase activity" evidence="14">
    <location>
        <position position="310"/>
    </location>
</feature>
<feature type="binding site" evidence="15">
    <location>
        <position position="438"/>
    </location>
    <ligand>
        <name>substrate</name>
    </ligand>
</feature>
<evidence type="ECO:0000313" key="18">
    <source>
        <dbReference type="Proteomes" id="UP001152798"/>
    </source>
</evidence>
<feature type="binding site" evidence="15">
    <location>
        <position position="418"/>
    </location>
    <ligand>
        <name>substrate</name>
    </ligand>
</feature>
<organism evidence="17 18">
    <name type="scientific">Nezara viridula</name>
    <name type="common">Southern green stink bug</name>
    <name type="synonym">Cimex viridulus</name>
    <dbReference type="NCBI Taxonomy" id="85310"/>
    <lineage>
        <taxon>Eukaryota</taxon>
        <taxon>Metazoa</taxon>
        <taxon>Ecdysozoa</taxon>
        <taxon>Arthropoda</taxon>
        <taxon>Hexapoda</taxon>
        <taxon>Insecta</taxon>
        <taxon>Pterygota</taxon>
        <taxon>Neoptera</taxon>
        <taxon>Paraneoptera</taxon>
        <taxon>Hemiptera</taxon>
        <taxon>Heteroptera</taxon>
        <taxon>Panheteroptera</taxon>
        <taxon>Pentatomomorpha</taxon>
        <taxon>Pentatomoidea</taxon>
        <taxon>Pentatomidae</taxon>
        <taxon>Pentatominae</taxon>
        <taxon>Nezara</taxon>
    </lineage>
</organism>
<keyword evidence="11" id="KW-0665">Pyrimidine biosynthesis</keyword>
<proteinExistence type="inferred from homology"/>
<evidence type="ECO:0000256" key="1">
    <source>
        <dbReference type="ARBA" id="ARBA00004861"/>
    </source>
</evidence>
<name>A0A9P0E7X1_NEZVI</name>
<keyword evidence="8" id="KW-0328">Glycosyltransferase</keyword>
<gene>
    <name evidence="17" type="ORF">NEZAVI_LOCUS2519</name>
</gene>
<evidence type="ECO:0000259" key="16">
    <source>
        <dbReference type="SMART" id="SM00934"/>
    </source>
</evidence>
<evidence type="ECO:0000256" key="15">
    <source>
        <dbReference type="PIRSR" id="PIRSR614732-2"/>
    </source>
</evidence>